<dbReference type="PANTHER" id="PTHR10037:SF137">
    <property type="entry name" value="VOLTAGE-DEPENDENT T-TYPE CALCIUM CHANNEL SUBUNIT ALPHA"/>
    <property type="match status" value="1"/>
</dbReference>
<feature type="transmembrane region" description="Helical" evidence="12">
    <location>
        <begin position="92"/>
        <end position="110"/>
    </location>
</feature>
<dbReference type="Gene3D" id="2.60.40.10">
    <property type="entry name" value="Immunoglobulins"/>
    <property type="match status" value="2"/>
</dbReference>
<dbReference type="Pfam" id="PF07686">
    <property type="entry name" value="V-set"/>
    <property type="match status" value="2"/>
</dbReference>
<dbReference type="GO" id="GO:0005248">
    <property type="term" value="F:voltage-gated sodium channel activity"/>
    <property type="evidence" value="ECO:0007669"/>
    <property type="project" value="TreeGrafter"/>
</dbReference>
<reference evidence="14 15" key="1">
    <citation type="submission" date="2019-03" db="EMBL/GenBank/DDBJ databases">
        <title>First draft genome of Liparis tanakae, snailfish: a comprehensive survey of snailfish specific genes.</title>
        <authorList>
            <person name="Kim W."/>
            <person name="Song I."/>
            <person name="Jeong J.-H."/>
            <person name="Kim D."/>
            <person name="Kim S."/>
            <person name="Ryu S."/>
            <person name="Song J.Y."/>
            <person name="Lee S.K."/>
        </authorList>
    </citation>
    <scope>NUCLEOTIDE SEQUENCE [LARGE SCALE GENOMIC DNA]</scope>
    <source>
        <tissue evidence="14">Muscle</tissue>
    </source>
</reference>
<keyword evidence="11" id="KW-0175">Coiled coil</keyword>
<organism evidence="14 15">
    <name type="scientific">Liparis tanakae</name>
    <name type="common">Tanaka's snailfish</name>
    <dbReference type="NCBI Taxonomy" id="230148"/>
    <lineage>
        <taxon>Eukaryota</taxon>
        <taxon>Metazoa</taxon>
        <taxon>Chordata</taxon>
        <taxon>Craniata</taxon>
        <taxon>Vertebrata</taxon>
        <taxon>Euteleostomi</taxon>
        <taxon>Actinopterygii</taxon>
        <taxon>Neopterygii</taxon>
        <taxon>Teleostei</taxon>
        <taxon>Neoteleostei</taxon>
        <taxon>Acanthomorphata</taxon>
        <taxon>Eupercaria</taxon>
        <taxon>Perciformes</taxon>
        <taxon>Cottioidei</taxon>
        <taxon>Cottales</taxon>
        <taxon>Liparidae</taxon>
        <taxon>Liparis</taxon>
    </lineage>
</organism>
<dbReference type="SMART" id="SM00409">
    <property type="entry name" value="IG"/>
    <property type="match status" value="2"/>
</dbReference>
<comment type="caution">
    <text evidence="14">The sequence shown here is derived from an EMBL/GenBank/DDBJ whole genome shotgun (WGS) entry which is preliminary data.</text>
</comment>
<keyword evidence="4" id="KW-0677">Repeat</keyword>
<evidence type="ECO:0000256" key="4">
    <source>
        <dbReference type="ARBA" id="ARBA00022737"/>
    </source>
</evidence>
<dbReference type="FunFam" id="1.10.287.70:FF:000117">
    <property type="entry name" value="Voltage-gated Ca2+ channel, alpha subunit"/>
    <property type="match status" value="1"/>
</dbReference>
<protein>
    <submittedName>
        <fullName evidence="14">Voltage-dependent T-type calcium channel subunit alpha-1G</fullName>
    </submittedName>
</protein>
<dbReference type="FunFam" id="1.20.120.350:FF:000009">
    <property type="entry name" value="Voltage-dependent T-type calcium channel subunit alpha"/>
    <property type="match status" value="1"/>
</dbReference>
<keyword evidence="10" id="KW-0407">Ion channel</keyword>
<evidence type="ECO:0000256" key="9">
    <source>
        <dbReference type="ARBA" id="ARBA00023180"/>
    </source>
</evidence>
<evidence type="ECO:0000256" key="8">
    <source>
        <dbReference type="ARBA" id="ARBA00023136"/>
    </source>
</evidence>
<evidence type="ECO:0000256" key="7">
    <source>
        <dbReference type="ARBA" id="ARBA00023065"/>
    </source>
</evidence>
<dbReference type="InterPro" id="IPR043203">
    <property type="entry name" value="VGCC_Ca_Na"/>
</dbReference>
<dbReference type="InterPro" id="IPR013106">
    <property type="entry name" value="Ig_V-set"/>
</dbReference>
<evidence type="ECO:0000256" key="6">
    <source>
        <dbReference type="ARBA" id="ARBA00022989"/>
    </source>
</evidence>
<evidence type="ECO:0000256" key="10">
    <source>
        <dbReference type="ARBA" id="ARBA00023303"/>
    </source>
</evidence>
<feature type="transmembrane region" description="Helical" evidence="12">
    <location>
        <begin position="363"/>
        <end position="391"/>
    </location>
</feature>
<dbReference type="SUPFAM" id="SSF81324">
    <property type="entry name" value="Voltage-gated potassium channels"/>
    <property type="match status" value="2"/>
</dbReference>
<dbReference type="EMBL" id="SRLO01000175">
    <property type="protein sequence ID" value="TNN69480.1"/>
    <property type="molecule type" value="Genomic_DNA"/>
</dbReference>
<dbReference type="AlphaFoldDB" id="A0A4Z2HV26"/>
<dbReference type="InterPro" id="IPR013783">
    <property type="entry name" value="Ig-like_fold"/>
</dbReference>
<dbReference type="InterPro" id="IPR036179">
    <property type="entry name" value="Ig-like_dom_sf"/>
</dbReference>
<feature type="transmembrane region" description="Helical" evidence="12">
    <location>
        <begin position="122"/>
        <end position="144"/>
    </location>
</feature>
<feature type="domain" description="Immunoglobulin" evidence="13">
    <location>
        <begin position="643"/>
        <end position="739"/>
    </location>
</feature>
<feature type="coiled-coil region" evidence="11">
    <location>
        <begin position="536"/>
        <end position="566"/>
    </location>
</feature>
<dbReference type="GO" id="GO:0045956">
    <property type="term" value="P:positive regulation of calcium ion-dependent exocytosis"/>
    <property type="evidence" value="ECO:0007669"/>
    <property type="project" value="TreeGrafter"/>
</dbReference>
<evidence type="ECO:0000256" key="3">
    <source>
        <dbReference type="ARBA" id="ARBA00022692"/>
    </source>
</evidence>
<dbReference type="OrthoDB" id="8442846at2759"/>
<keyword evidence="6 12" id="KW-1133">Transmembrane helix</keyword>
<dbReference type="CDD" id="cd05716">
    <property type="entry name" value="IgV_pIgR_like"/>
    <property type="match status" value="2"/>
</dbReference>
<dbReference type="InterPro" id="IPR027359">
    <property type="entry name" value="Volt_channel_dom_sf"/>
</dbReference>
<dbReference type="InterPro" id="IPR003599">
    <property type="entry name" value="Ig_sub"/>
</dbReference>
<comment type="subcellular location">
    <subcellularLocation>
        <location evidence="1">Membrane</location>
        <topology evidence="1">Multi-pass membrane protein</topology>
    </subcellularLocation>
</comment>
<feature type="transmembrane region" description="Helical" evidence="12">
    <location>
        <begin position="847"/>
        <end position="870"/>
    </location>
</feature>
<dbReference type="GO" id="GO:0043005">
    <property type="term" value="C:neuron projection"/>
    <property type="evidence" value="ECO:0007669"/>
    <property type="project" value="TreeGrafter"/>
</dbReference>
<dbReference type="Gene3D" id="1.10.287.70">
    <property type="match status" value="2"/>
</dbReference>
<evidence type="ECO:0000256" key="12">
    <source>
        <dbReference type="SAM" id="Phobius"/>
    </source>
</evidence>
<sequence>MMNVCSVIISAQFADNLSEMIENQNLRRAANAAFIGELYLMLTGCLEGIRRKFRRNNRVHCEGGASGTRDSTVGGVWGPFRIWLNRVVQHKIFDRVIMLAVFLSILTMAIEHHHQPKELTYFVEISNLVFTVIFVVEMVIKLMALGFTYFKDKDNIFDFVIVIISYVFFVVFLVEMLFKVLAQGLLFGSESYCRSSWNVLDGSLVLLSLADIFVSLVSLGRNNMMGSLKVLRMLRTLRPLRVVKRAPRLKLAVEALMKSVKPIGNIFLICCAFLFFYAILGLQLFKGKFYSCRGEDLDHITNKTECLSADYLWKPKFFNFDSLPQALMSLFVMYSKDGWVSIMHDGVDAVDVDVQPVMNYNEWILIFFITFMIVSFFLLDMFIGVMVDTFFQCQQEQKRRDGAERRLLRDAGEEPVGCRRRLSARIRWNVMDLVIILVSVLSIILTKIDMADTIPINPSILRVCRVLRLAQVLKTEKIRVMLRTIIKTLSQDTMAPCRPGDEQCSKYLVFVSPVYFVSFVVMVQFVLVNLVVAVIMQAMEDSKLEEELAKEELARQQLAREKLAREKLALERPALLSPDEDVVQSDEDVVQSDEDVVQSDEDVVQSDEDVVQPFLHRNNDTKMRSLQNLLLALCMCVRSAAEVIRVSGHEGGEVHVSCPYGTGYESYEKYLCKNKCGNDDVLITTTEPNQSKYSIHDNRRKRVFTATISDLRRTDAGTYWCGVTKSGNDIYTEVDLEVGPAWCCVRSDEASGIVGRPLTVRCPYPSPHGTNRKFLCKGDHRNNCTGVATSGGRFSLRDDVPSSSFLVIITELEAGDAGTYWCGSDSQWTVGDYTNIHLSASAVSPSVVFIVPAVLVPAVLLTLTFALVMISEKQEVAHFVMRSWGPQSAGPYYDDVLDAQQESLYQNITLDDIYCN</sequence>
<keyword evidence="15" id="KW-1185">Reference proteome</keyword>
<dbReference type="GO" id="GO:0008332">
    <property type="term" value="F:low voltage-gated calcium channel activity"/>
    <property type="evidence" value="ECO:0007669"/>
    <property type="project" value="TreeGrafter"/>
</dbReference>
<evidence type="ECO:0000256" key="1">
    <source>
        <dbReference type="ARBA" id="ARBA00004141"/>
    </source>
</evidence>
<dbReference type="GO" id="GO:0001518">
    <property type="term" value="C:voltage-gated sodium channel complex"/>
    <property type="evidence" value="ECO:0007669"/>
    <property type="project" value="TreeGrafter"/>
</dbReference>
<keyword evidence="5" id="KW-0851">Voltage-gated channel</keyword>
<evidence type="ECO:0000256" key="2">
    <source>
        <dbReference type="ARBA" id="ARBA00022448"/>
    </source>
</evidence>
<dbReference type="SUPFAM" id="SSF48726">
    <property type="entry name" value="Immunoglobulin"/>
    <property type="match status" value="2"/>
</dbReference>
<dbReference type="PANTHER" id="PTHR10037">
    <property type="entry name" value="VOLTAGE-GATED CATION CHANNEL CALCIUM AND SODIUM"/>
    <property type="match status" value="1"/>
</dbReference>
<keyword evidence="7" id="KW-0406">Ion transport</keyword>
<dbReference type="Gene3D" id="1.20.120.350">
    <property type="entry name" value="Voltage-gated potassium channels. Chain C"/>
    <property type="match status" value="2"/>
</dbReference>
<name>A0A4Z2HV26_9TELE</name>
<keyword evidence="9" id="KW-0325">Glycoprotein</keyword>
<feature type="transmembrane region" description="Helical" evidence="12">
    <location>
        <begin position="266"/>
        <end position="285"/>
    </location>
</feature>
<gene>
    <name evidence="14" type="primary">CACNA1G_3</name>
    <name evidence="14" type="ORF">EYF80_020314</name>
</gene>
<dbReference type="GO" id="GO:0070509">
    <property type="term" value="P:calcium ion import"/>
    <property type="evidence" value="ECO:0007669"/>
    <property type="project" value="TreeGrafter"/>
</dbReference>
<dbReference type="InterPro" id="IPR005821">
    <property type="entry name" value="Ion_trans_dom"/>
</dbReference>
<feature type="transmembrane region" description="Helical" evidence="12">
    <location>
        <begin position="198"/>
        <end position="219"/>
    </location>
</feature>
<evidence type="ECO:0000313" key="14">
    <source>
        <dbReference type="EMBL" id="TNN69480.1"/>
    </source>
</evidence>
<dbReference type="Pfam" id="PF00520">
    <property type="entry name" value="Ion_trans"/>
    <property type="match status" value="2"/>
</dbReference>
<feature type="transmembrane region" description="Helical" evidence="12">
    <location>
        <begin position="156"/>
        <end position="178"/>
    </location>
</feature>
<keyword evidence="2" id="KW-0813">Transport</keyword>
<feature type="transmembrane region" description="Helical" evidence="12">
    <location>
        <begin position="429"/>
        <end position="448"/>
    </location>
</feature>
<feature type="domain" description="Immunoglobulin" evidence="13">
    <location>
        <begin position="747"/>
        <end position="841"/>
    </location>
</feature>
<evidence type="ECO:0000259" key="13">
    <source>
        <dbReference type="SMART" id="SM00409"/>
    </source>
</evidence>
<feature type="transmembrane region" description="Helical" evidence="12">
    <location>
        <begin position="515"/>
        <end position="536"/>
    </location>
</feature>
<accession>A0A4Z2HV26</accession>
<keyword evidence="3 12" id="KW-0812">Transmembrane</keyword>
<dbReference type="Proteomes" id="UP000314294">
    <property type="component" value="Unassembled WGS sequence"/>
</dbReference>
<evidence type="ECO:0000313" key="15">
    <source>
        <dbReference type="Proteomes" id="UP000314294"/>
    </source>
</evidence>
<evidence type="ECO:0000256" key="11">
    <source>
        <dbReference type="SAM" id="Coils"/>
    </source>
</evidence>
<evidence type="ECO:0000256" key="5">
    <source>
        <dbReference type="ARBA" id="ARBA00022882"/>
    </source>
</evidence>
<dbReference type="GO" id="GO:0086010">
    <property type="term" value="P:membrane depolarization during action potential"/>
    <property type="evidence" value="ECO:0007669"/>
    <property type="project" value="TreeGrafter"/>
</dbReference>
<keyword evidence="8 12" id="KW-0472">Membrane</keyword>
<proteinExistence type="predicted"/>